<dbReference type="EMBL" id="JAENHK010000007">
    <property type="protein sequence ID" value="MBK1895701.1"/>
    <property type="molecule type" value="Genomic_DNA"/>
</dbReference>
<dbReference type="PROSITE" id="PS51257">
    <property type="entry name" value="PROKAR_LIPOPROTEIN"/>
    <property type="match status" value="1"/>
</dbReference>
<accession>A0ABS1FTE8</accession>
<organism evidence="1 2">
    <name type="scientific">Chryseobacterium paridis</name>
    <dbReference type="NCBI Taxonomy" id="2800328"/>
    <lineage>
        <taxon>Bacteria</taxon>
        <taxon>Pseudomonadati</taxon>
        <taxon>Bacteroidota</taxon>
        <taxon>Flavobacteriia</taxon>
        <taxon>Flavobacteriales</taxon>
        <taxon>Weeksellaceae</taxon>
        <taxon>Chryseobacterium group</taxon>
        <taxon>Chryseobacterium</taxon>
    </lineage>
</organism>
<sequence length="152" mass="18283">MKKITTLFLLLLTLIISCKEEKRKLIIENNKMEIKKYSLPNDEFREKVLYKIRHENDKKKFITLLNSLDKKNLSFCDFVKREFEIDDSCYSIALKRYPKPEMQIDFMKAHDEVYDIAQKKILNQIEFSNRDANFLTIAYSFDQNIKNFCGKY</sequence>
<keyword evidence="2" id="KW-1185">Reference proteome</keyword>
<gene>
    <name evidence="1" type="ORF">JHL15_08080</name>
</gene>
<dbReference type="Proteomes" id="UP000628669">
    <property type="component" value="Unassembled WGS sequence"/>
</dbReference>
<proteinExistence type="predicted"/>
<protein>
    <recommendedName>
        <fullName evidence="3">Lipoprotein</fullName>
    </recommendedName>
</protein>
<evidence type="ECO:0000313" key="1">
    <source>
        <dbReference type="EMBL" id="MBK1895701.1"/>
    </source>
</evidence>
<evidence type="ECO:0008006" key="3">
    <source>
        <dbReference type="Google" id="ProtNLM"/>
    </source>
</evidence>
<name>A0ABS1FTE8_9FLAO</name>
<reference evidence="2" key="1">
    <citation type="submission" date="2021-01" db="EMBL/GenBank/DDBJ databases">
        <title>Genome public.</title>
        <authorList>
            <person name="Liu C."/>
            <person name="Sun Q."/>
        </authorList>
    </citation>
    <scope>NUCLEOTIDE SEQUENCE [LARGE SCALE GENOMIC DNA]</scope>
    <source>
        <strain evidence="2">YIM B02567</strain>
    </source>
</reference>
<comment type="caution">
    <text evidence="1">The sequence shown here is derived from an EMBL/GenBank/DDBJ whole genome shotgun (WGS) entry which is preliminary data.</text>
</comment>
<dbReference type="RefSeq" id="WP_200244873.1">
    <property type="nucleotide sequence ID" value="NZ_JAENHK010000007.1"/>
</dbReference>
<evidence type="ECO:0000313" key="2">
    <source>
        <dbReference type="Proteomes" id="UP000628669"/>
    </source>
</evidence>